<proteinExistence type="predicted"/>
<keyword evidence="1" id="KW-1188">Viral release from host cell</keyword>
<keyword evidence="3" id="KW-0378">Hydrolase</keyword>
<evidence type="ECO:0000256" key="2">
    <source>
        <dbReference type="ARBA" id="ARBA00022670"/>
    </source>
</evidence>
<dbReference type="Proteomes" id="UP001600039">
    <property type="component" value="Unassembled WGS sequence"/>
</dbReference>
<accession>A0ABW6HPW4</accession>
<protein>
    <submittedName>
        <fullName evidence="5">HK97 family phage prohead protease</fullName>
    </submittedName>
</protein>
<reference evidence="5 6" key="1">
    <citation type="submission" date="2024-06" db="EMBL/GenBank/DDBJ databases">
        <title>Flavobacterium spp. isolated from glacier.</title>
        <authorList>
            <person name="Han D."/>
        </authorList>
    </citation>
    <scope>NUCLEOTIDE SEQUENCE [LARGE SCALE GENOMIC DNA]</scope>
    <source>
        <strain evidence="5 6">LB3P45</strain>
    </source>
</reference>
<evidence type="ECO:0000313" key="5">
    <source>
        <dbReference type="EMBL" id="MFE3849091.1"/>
    </source>
</evidence>
<dbReference type="GO" id="GO:0006508">
    <property type="term" value="P:proteolysis"/>
    <property type="evidence" value="ECO:0007669"/>
    <property type="project" value="UniProtKB-KW"/>
</dbReference>
<feature type="domain" description="Prohead serine protease" evidence="4">
    <location>
        <begin position="37"/>
        <end position="139"/>
    </location>
</feature>
<sequence>MAKPEYFVFNDENVRNSYGFHINTLGINMDRFKDNPVMLNNHINSNENVIGNWSEPLKEAGLLKLKPHFDEETNLGKDVAGKVDRGYLKGCSMGIIPNWDSIQKVGDRLIMMECELAEGSIIPVPSNKGAIAIYSADGSEVLKEEDVKSLCLSVSEKLNSIPENLNINTTMKKIILSVATLMALGFKDQPADGMDTQDVEAKVLELSGKLTSLTSENEGLKLAAQTAKEAQETSVKLAATQKVDLAITQGKIPADKKDAFVQLGITSPEVLETTLNAIPAKTVHGLGITPQGGNGGVEVKTMEEFQKLSVAVQLSFKNDNPEEYKKIVESIK</sequence>
<dbReference type="InterPro" id="IPR054613">
    <property type="entry name" value="Peptidase_S78_dom"/>
</dbReference>
<evidence type="ECO:0000256" key="3">
    <source>
        <dbReference type="ARBA" id="ARBA00022801"/>
    </source>
</evidence>
<dbReference type="EMBL" id="JBHZQA010000010">
    <property type="protein sequence ID" value="MFE3849091.1"/>
    <property type="molecule type" value="Genomic_DNA"/>
</dbReference>
<gene>
    <name evidence="5" type="ORF">ACFX5D_14050</name>
</gene>
<evidence type="ECO:0000259" key="4">
    <source>
        <dbReference type="Pfam" id="PF04586"/>
    </source>
</evidence>
<keyword evidence="6" id="KW-1185">Reference proteome</keyword>
<dbReference type="GO" id="GO:0008233">
    <property type="term" value="F:peptidase activity"/>
    <property type="evidence" value="ECO:0007669"/>
    <property type="project" value="UniProtKB-KW"/>
</dbReference>
<name>A0ABW6HPW4_9FLAO</name>
<dbReference type="Pfam" id="PF04586">
    <property type="entry name" value="Peptidase_S78"/>
    <property type="match status" value="1"/>
</dbReference>
<comment type="caution">
    <text evidence="5">The sequence shown here is derived from an EMBL/GenBank/DDBJ whole genome shotgun (WGS) entry which is preliminary data.</text>
</comment>
<keyword evidence="2 5" id="KW-0645">Protease</keyword>
<organism evidence="5 6">
    <name type="scientific">Flavobacterium fructosi</name>
    <dbReference type="NCBI Taxonomy" id="3230416"/>
    <lineage>
        <taxon>Bacteria</taxon>
        <taxon>Pseudomonadati</taxon>
        <taxon>Bacteroidota</taxon>
        <taxon>Flavobacteriia</taxon>
        <taxon>Flavobacteriales</taxon>
        <taxon>Flavobacteriaceae</taxon>
        <taxon>Flavobacterium</taxon>
    </lineage>
</organism>
<evidence type="ECO:0000256" key="1">
    <source>
        <dbReference type="ARBA" id="ARBA00022612"/>
    </source>
</evidence>
<dbReference type="RefSeq" id="WP_379858837.1">
    <property type="nucleotide sequence ID" value="NZ_JBHZQA010000010.1"/>
</dbReference>
<evidence type="ECO:0000313" key="6">
    <source>
        <dbReference type="Proteomes" id="UP001600039"/>
    </source>
</evidence>